<dbReference type="Pfam" id="PF00566">
    <property type="entry name" value="RabGAP-TBC"/>
    <property type="match status" value="1"/>
</dbReference>
<dbReference type="Gene3D" id="1.10.10.750">
    <property type="entry name" value="Ypt/Rab-GAP domain of gyp1p, domain 1"/>
    <property type="match status" value="1"/>
</dbReference>
<dbReference type="InterPro" id="IPR035969">
    <property type="entry name" value="Rab-GAP_TBC_sf"/>
</dbReference>
<proteinExistence type="predicted"/>
<dbReference type="SMART" id="SM00164">
    <property type="entry name" value="TBC"/>
    <property type="match status" value="1"/>
</dbReference>
<sequence length="278" mass="32546">MSTKSPSSPISYMVNFQDLANYGFSLVEDVNIDGHLPKMCDDYKPTLDKNIEAQRQVYKNKFENKSIDYKSKVMKTFCRNGIPPELRGELWFHISGADKLKQESPTLYSDLKKNHNSKEVSEAVKQIDNDIDRTFPEQVFYALDESKTALRNILVAYSLYNKQVGYCQSMNFLAAILHIHMGEENAFYTLVQMLKHQSYLPPTLFDPTLDGLYCETFVLDKLAEKRLSKIYLHLKKLDINFVLFTTKWFMLLYINVFPMETSLRIWDYFFLRRLQGSI</sequence>
<dbReference type="Proteomes" id="UP001431209">
    <property type="component" value="Unassembled WGS sequence"/>
</dbReference>
<gene>
    <name evidence="2" type="ORF">AKO1_010417</name>
</gene>
<evidence type="ECO:0000259" key="1">
    <source>
        <dbReference type="PROSITE" id="PS50086"/>
    </source>
</evidence>
<keyword evidence="3" id="KW-1185">Reference proteome</keyword>
<dbReference type="FunFam" id="1.10.8.270:FF:000026">
    <property type="entry name" value="TBC (Tre-2/Bub2/Cdc16) domain family"/>
    <property type="match status" value="1"/>
</dbReference>
<dbReference type="InterPro" id="IPR000195">
    <property type="entry name" value="Rab-GAP-TBC_dom"/>
</dbReference>
<dbReference type="GO" id="GO:0005096">
    <property type="term" value="F:GTPase activator activity"/>
    <property type="evidence" value="ECO:0007669"/>
    <property type="project" value="TreeGrafter"/>
</dbReference>
<dbReference type="AlphaFoldDB" id="A0AAW2ZID1"/>
<dbReference type="EMBL" id="JAOPGA020001569">
    <property type="protein sequence ID" value="KAL0489566.1"/>
    <property type="molecule type" value="Genomic_DNA"/>
</dbReference>
<comment type="caution">
    <text evidence="2">The sequence shown here is derived from an EMBL/GenBank/DDBJ whole genome shotgun (WGS) entry which is preliminary data.</text>
</comment>
<protein>
    <submittedName>
        <fullName evidence="2">TBC protein</fullName>
    </submittedName>
</protein>
<dbReference type="InterPro" id="IPR050302">
    <property type="entry name" value="Rab_GAP_TBC_domain"/>
</dbReference>
<name>A0AAW2ZID1_9EUKA</name>
<dbReference type="PANTHER" id="PTHR47219:SF20">
    <property type="entry name" value="TBC1 DOMAIN FAMILY MEMBER 2B"/>
    <property type="match status" value="1"/>
</dbReference>
<dbReference type="PANTHER" id="PTHR47219">
    <property type="entry name" value="RAB GTPASE-ACTIVATING PROTEIN 1-LIKE"/>
    <property type="match status" value="1"/>
</dbReference>
<reference evidence="2 3" key="1">
    <citation type="submission" date="2024-03" db="EMBL/GenBank/DDBJ databases">
        <title>The Acrasis kona genome and developmental transcriptomes reveal deep origins of eukaryotic multicellular pathways.</title>
        <authorList>
            <person name="Sheikh S."/>
            <person name="Fu C.-J."/>
            <person name="Brown M.W."/>
            <person name="Baldauf S.L."/>
        </authorList>
    </citation>
    <scope>NUCLEOTIDE SEQUENCE [LARGE SCALE GENOMIC DNA]</scope>
    <source>
        <strain evidence="2 3">ATCC MYA-3509</strain>
    </source>
</reference>
<evidence type="ECO:0000313" key="3">
    <source>
        <dbReference type="Proteomes" id="UP001431209"/>
    </source>
</evidence>
<evidence type="ECO:0000313" key="2">
    <source>
        <dbReference type="EMBL" id="KAL0489566.1"/>
    </source>
</evidence>
<accession>A0AAW2ZID1</accession>
<feature type="domain" description="Rab-GAP TBC" evidence="1">
    <location>
        <begin position="81"/>
        <end position="273"/>
    </location>
</feature>
<organism evidence="2 3">
    <name type="scientific">Acrasis kona</name>
    <dbReference type="NCBI Taxonomy" id="1008807"/>
    <lineage>
        <taxon>Eukaryota</taxon>
        <taxon>Discoba</taxon>
        <taxon>Heterolobosea</taxon>
        <taxon>Tetramitia</taxon>
        <taxon>Eutetramitia</taxon>
        <taxon>Acrasidae</taxon>
        <taxon>Acrasis</taxon>
    </lineage>
</organism>
<dbReference type="SUPFAM" id="SSF47923">
    <property type="entry name" value="Ypt/Rab-GAP domain of gyp1p"/>
    <property type="match status" value="1"/>
</dbReference>
<dbReference type="Gene3D" id="1.10.8.270">
    <property type="entry name" value="putative rabgap domain of human tbc1 domain family member 14 like domains"/>
    <property type="match status" value="1"/>
</dbReference>
<dbReference type="GO" id="GO:0031267">
    <property type="term" value="F:small GTPase binding"/>
    <property type="evidence" value="ECO:0007669"/>
    <property type="project" value="TreeGrafter"/>
</dbReference>
<dbReference type="PROSITE" id="PS50086">
    <property type="entry name" value="TBC_RABGAP"/>
    <property type="match status" value="1"/>
</dbReference>
<dbReference type="Gene3D" id="1.10.472.80">
    <property type="entry name" value="Ypt/Rab-GAP domain of gyp1p, domain 3"/>
    <property type="match status" value="1"/>
</dbReference>